<dbReference type="Pfam" id="PF24883">
    <property type="entry name" value="NPHP3_N"/>
    <property type="match status" value="1"/>
</dbReference>
<protein>
    <submittedName>
        <fullName evidence="7">WD40 repeat-like protein</fullName>
    </submittedName>
</protein>
<dbReference type="Pfam" id="PF13360">
    <property type="entry name" value="PQQ_2"/>
    <property type="match status" value="1"/>
</dbReference>
<dbReference type="Gene3D" id="2.130.10.10">
    <property type="entry name" value="YVTN repeat-like/Quinoprotein amine dehydrogenase"/>
    <property type="match status" value="4"/>
</dbReference>
<dbReference type="InterPro" id="IPR011047">
    <property type="entry name" value="Quinoprotein_ADH-like_sf"/>
</dbReference>
<dbReference type="SUPFAM" id="SSF50998">
    <property type="entry name" value="Quinoprotein alcohol dehydrogenase-like"/>
    <property type="match status" value="1"/>
</dbReference>
<evidence type="ECO:0000256" key="1">
    <source>
        <dbReference type="ARBA" id="ARBA00022574"/>
    </source>
</evidence>
<sequence>MSSGASSGARQAGNAEQRSIIMSDGPPSLSRRETTLVISNVKGSFFPRGGLLNRSQKFYIIFESSGKPQRTAVSSSSECPVWKDELTWVNPSPSLGIKVYASRTFRSDALVFQREDLIELHQSSTYSSSLIDQFGKSSGNFFPNATLQYAITVQSPEIQTEEFASDIPELTVEHVDGTSTPEPMKEISRSPSPSQPNLSVVLYKAPYMPDRQPVLEELRHDLQEMSERAGGVDHGPSHLVDIPSQELPIETIPEALEAFMKSIEVFVNMIQALAEIHPYAKAAVKIMTAVYQVVHDASKRDDKLQKLITTIRDIYTLIVTISDDFCDNLVMRDIADRLTKQTVECGHFILDYLRRQDFWTRALISTVKSSDAVIEDYENNFTKLMLLLQTQASVQAYQEVLAVRSQILGLQMMTTTMLEVSQDILTEIKLHDIPYVEGASFDPGKRCLEGTRQNELSRLILWANAPVDLSVGASTIWIKGVAGSGKSALAHTLSHIFREQNRLGSAFFFDAYRPEERGPTALFRNITRDLAARNGSWRKALYNATKIDPSLRQTASLSDQFDTFLLEPTRNITFIGPIMIVIDALDESGSTTERSELVTYLARRAKELPPNFRFLIFSRPEKDLASHFSELVSKDSFLDMHAIDPKSKDADVRVFFEKRLSHLSLTDSRINAAWPNQVWIEKLVKKSEGLFQWAHTACEFITARMEYTPYEGLIQILSSVTDTGIDALYGSILSHLIPLKDAKGKVLSFSSTRSYRVLGRILAVREPLTLSQHQALSRMDRVKDSDAFQAVISSMGSILSVGSSTAAEDGSSNELPSDPLIEPLHTSFRDYLTDPNRSGPYYLDQLSQDILLTKACFRIMEDLQFNIGDVPTSHHLNGEIDSPSTLSAMIPYSLQYACRFWATHLVRIEYDEKIAAEVRQFCKTKILFWLEVLSLTNQMSMALVSLQYMISWFEPKDSEAAKMGQDIEKFIHGAYEVITASAPHIYTSALAWLDDTNWVKKTYRNHYPSLLTVVTPQKTTVHDATETRMYWGVSPLTSSESREVIARFSVDDRTIIASNDDGFMMAWSMDSNKVVWRNKAHAGSVNVLLCLPNGRVISGANDRSIQILNARDGLPVADSIEASSGIRAMDISPDGQYIILGCETGALEQWCIEKDKAKLRNAATNGHGLAVRALVFTKDGQRVLSASEDTRLRFWDTENLTPSGDPFVGHTSQVTSAILSADEKQIFSCSLDHTVRGWDVRSRSCLWTVSKQGRSSHQYLAIERSIDGRYLVTSAEDGSVELRDAKSGRALGRRLRSDHGRVNSVKFSHDEKYLIGGTPAGVIYRWNVNEALAHSISALAHHVTCVEIASQVTLVGYGTNDGRIEIWNTESNEPLQVLLRPAAPDGLEIIQLGFSSDGHRLASADSSYKICFWDLRSGKVQKEENHGHHDWINSLSFSPDNSEIVSCSDDLKIIVWCFENGAQIRCLTIQDPNPAVSAQFLHSNGALVSGHSDGTTRIWKSDTCRILGESPVDHGKSVRTLDVSPRDSGNVATGCNDGIVYIWETQRESDFGLVAALTGHVKPVAAVAYSADGLKIAASACDQTILVWNAESREIIGNHLYGFPEIPTAMAFSRDGEQVTAVSRLKGIYTWDLTRGVVSYDPSAISQQLSQPYVMGTGGWVYGYVYDHNNTLLPPQRWFWVPEDHREGFVSWRPNNLTVTGARDVPWTRVNLDTFKHGTQWTDCRVQSLASSSSPSSEDNSN</sequence>
<feature type="compositionally biased region" description="Low complexity" evidence="4">
    <location>
        <begin position="1"/>
        <end position="15"/>
    </location>
</feature>
<name>A0A166H637_9AGAM</name>
<evidence type="ECO:0000256" key="2">
    <source>
        <dbReference type="ARBA" id="ARBA00022737"/>
    </source>
</evidence>
<dbReference type="PROSITE" id="PS00678">
    <property type="entry name" value="WD_REPEATS_1"/>
    <property type="match status" value="3"/>
</dbReference>
<dbReference type="STRING" id="1314776.A0A166H637"/>
<feature type="repeat" description="WD" evidence="3">
    <location>
        <begin position="1164"/>
        <end position="1199"/>
    </location>
</feature>
<dbReference type="InterPro" id="IPR002372">
    <property type="entry name" value="PQQ_rpt_dom"/>
</dbReference>
<dbReference type="InterPro" id="IPR036322">
    <property type="entry name" value="WD40_repeat_dom_sf"/>
</dbReference>
<evidence type="ECO:0000313" key="7">
    <source>
        <dbReference type="EMBL" id="KZT42378.1"/>
    </source>
</evidence>
<evidence type="ECO:0000256" key="3">
    <source>
        <dbReference type="PROSITE-ProRule" id="PRU00221"/>
    </source>
</evidence>
<evidence type="ECO:0000313" key="8">
    <source>
        <dbReference type="Proteomes" id="UP000076798"/>
    </source>
</evidence>
<reference evidence="7 8" key="1">
    <citation type="journal article" date="2016" name="Mol. Biol. Evol.">
        <title>Comparative Genomics of Early-Diverging Mushroom-Forming Fungi Provides Insights into the Origins of Lignocellulose Decay Capabilities.</title>
        <authorList>
            <person name="Nagy L.G."/>
            <person name="Riley R."/>
            <person name="Tritt A."/>
            <person name="Adam C."/>
            <person name="Daum C."/>
            <person name="Floudas D."/>
            <person name="Sun H."/>
            <person name="Yadav J.S."/>
            <person name="Pangilinan J."/>
            <person name="Larsson K.H."/>
            <person name="Matsuura K."/>
            <person name="Barry K."/>
            <person name="Labutti K."/>
            <person name="Kuo R."/>
            <person name="Ohm R.A."/>
            <person name="Bhattacharya S.S."/>
            <person name="Shirouzu T."/>
            <person name="Yoshinaga Y."/>
            <person name="Martin F.M."/>
            <person name="Grigoriev I.V."/>
            <person name="Hibbett D.S."/>
        </authorList>
    </citation>
    <scope>NUCLEOTIDE SEQUENCE [LARGE SCALE GENOMIC DNA]</scope>
    <source>
        <strain evidence="7 8">HHB10207 ss-3</strain>
    </source>
</reference>
<dbReference type="PROSITE" id="PS50294">
    <property type="entry name" value="WD_REPEATS_REGION"/>
    <property type="match status" value="4"/>
</dbReference>
<keyword evidence="2" id="KW-0677">Repeat</keyword>
<feature type="domain" description="Nephrocystin 3-like N-terminal" evidence="6">
    <location>
        <begin position="473"/>
        <end position="619"/>
    </location>
</feature>
<dbReference type="PROSITE" id="PS50082">
    <property type="entry name" value="WD_REPEATS_2"/>
    <property type="match status" value="6"/>
</dbReference>
<feature type="repeat" description="WD" evidence="3">
    <location>
        <begin position="1425"/>
        <end position="1466"/>
    </location>
</feature>
<dbReference type="InterPro" id="IPR001680">
    <property type="entry name" value="WD40_rpt"/>
</dbReference>
<dbReference type="Gene3D" id="3.40.50.300">
    <property type="entry name" value="P-loop containing nucleotide triphosphate hydrolases"/>
    <property type="match status" value="1"/>
</dbReference>
<feature type="repeat" description="WD" evidence="3">
    <location>
        <begin position="1207"/>
        <end position="1248"/>
    </location>
</feature>
<dbReference type="SUPFAM" id="SSF50978">
    <property type="entry name" value="WD40 repeat-like"/>
    <property type="match status" value="1"/>
</dbReference>
<dbReference type="SMART" id="SM00320">
    <property type="entry name" value="WD40"/>
    <property type="match status" value="13"/>
</dbReference>
<dbReference type="InterPro" id="IPR056884">
    <property type="entry name" value="NPHP3-like_N"/>
</dbReference>
<dbReference type="InterPro" id="IPR015943">
    <property type="entry name" value="WD40/YVTN_repeat-like_dom_sf"/>
</dbReference>
<evidence type="ECO:0000259" key="6">
    <source>
        <dbReference type="Pfam" id="PF24883"/>
    </source>
</evidence>
<gene>
    <name evidence="7" type="ORF">SISSUDRAFT_1041694</name>
</gene>
<feature type="region of interest" description="Disordered" evidence="4">
    <location>
        <begin position="1"/>
        <end position="30"/>
    </location>
</feature>
<dbReference type="Proteomes" id="UP000076798">
    <property type="component" value="Unassembled WGS sequence"/>
</dbReference>
<dbReference type="InterPro" id="IPR027417">
    <property type="entry name" value="P-loop_NTPase"/>
</dbReference>
<dbReference type="Pfam" id="PF00400">
    <property type="entry name" value="WD40"/>
    <property type="match status" value="3"/>
</dbReference>
<evidence type="ECO:0000259" key="5">
    <source>
        <dbReference type="Pfam" id="PF13360"/>
    </source>
</evidence>
<feature type="repeat" description="WD" evidence="3">
    <location>
        <begin position="1511"/>
        <end position="1544"/>
    </location>
</feature>
<dbReference type="PANTHER" id="PTHR19848:SF8">
    <property type="entry name" value="F-BOX AND WD REPEAT DOMAIN CONTAINING 7"/>
    <property type="match status" value="1"/>
</dbReference>
<feature type="domain" description="Pyrrolo-quinoline quinone repeat" evidence="5">
    <location>
        <begin position="1041"/>
        <end position="1289"/>
    </location>
</feature>
<dbReference type="InterPro" id="IPR019775">
    <property type="entry name" value="WD40_repeat_CS"/>
</dbReference>
<proteinExistence type="predicted"/>
<evidence type="ECO:0000256" key="4">
    <source>
        <dbReference type="SAM" id="MobiDB-lite"/>
    </source>
</evidence>
<keyword evidence="1 3" id="KW-0853">WD repeat</keyword>
<feature type="repeat" description="WD" evidence="3">
    <location>
        <begin position="1557"/>
        <end position="1598"/>
    </location>
</feature>
<keyword evidence="8" id="KW-1185">Reference proteome</keyword>
<dbReference type="SUPFAM" id="SSF52540">
    <property type="entry name" value="P-loop containing nucleoside triphosphate hydrolases"/>
    <property type="match status" value="1"/>
</dbReference>
<dbReference type="PANTHER" id="PTHR19848">
    <property type="entry name" value="WD40 REPEAT PROTEIN"/>
    <property type="match status" value="1"/>
</dbReference>
<organism evidence="7 8">
    <name type="scientific">Sistotremastrum suecicum HHB10207 ss-3</name>
    <dbReference type="NCBI Taxonomy" id="1314776"/>
    <lineage>
        <taxon>Eukaryota</taxon>
        <taxon>Fungi</taxon>
        <taxon>Dikarya</taxon>
        <taxon>Basidiomycota</taxon>
        <taxon>Agaricomycotina</taxon>
        <taxon>Agaricomycetes</taxon>
        <taxon>Sistotremastrales</taxon>
        <taxon>Sistotremastraceae</taxon>
        <taxon>Sistotremastrum</taxon>
    </lineage>
</organism>
<dbReference type="CDD" id="cd00200">
    <property type="entry name" value="WD40"/>
    <property type="match status" value="1"/>
</dbReference>
<feature type="repeat" description="WD" evidence="3">
    <location>
        <begin position="1336"/>
        <end position="1377"/>
    </location>
</feature>
<accession>A0A166H637</accession>
<dbReference type="OrthoDB" id="163438at2759"/>
<dbReference type="EMBL" id="KV428014">
    <property type="protein sequence ID" value="KZT42378.1"/>
    <property type="molecule type" value="Genomic_DNA"/>
</dbReference>